<organism evidence="2">
    <name type="scientific">Cacopsylla melanoneura</name>
    <dbReference type="NCBI Taxonomy" id="428564"/>
    <lineage>
        <taxon>Eukaryota</taxon>
        <taxon>Metazoa</taxon>
        <taxon>Ecdysozoa</taxon>
        <taxon>Arthropoda</taxon>
        <taxon>Hexapoda</taxon>
        <taxon>Insecta</taxon>
        <taxon>Pterygota</taxon>
        <taxon>Neoptera</taxon>
        <taxon>Paraneoptera</taxon>
        <taxon>Hemiptera</taxon>
        <taxon>Sternorrhyncha</taxon>
        <taxon>Psylloidea</taxon>
        <taxon>Psyllidae</taxon>
        <taxon>Psyllinae</taxon>
        <taxon>Cacopsylla</taxon>
    </lineage>
</organism>
<dbReference type="EMBL" id="HBUF01059533">
    <property type="protein sequence ID" value="CAG6625313.1"/>
    <property type="molecule type" value="Transcribed_RNA"/>
</dbReference>
<feature type="compositionally biased region" description="Basic and acidic residues" evidence="1">
    <location>
        <begin position="314"/>
        <end position="323"/>
    </location>
</feature>
<protein>
    <submittedName>
        <fullName evidence="2">Uncharacterized protein</fullName>
    </submittedName>
</protein>
<feature type="compositionally biased region" description="Polar residues" evidence="1">
    <location>
        <begin position="292"/>
        <end position="312"/>
    </location>
</feature>
<feature type="compositionally biased region" description="Low complexity" evidence="1">
    <location>
        <begin position="425"/>
        <end position="434"/>
    </location>
</feature>
<feature type="compositionally biased region" description="Basic and acidic residues" evidence="1">
    <location>
        <begin position="1"/>
        <end position="11"/>
    </location>
</feature>
<feature type="compositionally biased region" description="Basic and acidic residues" evidence="1">
    <location>
        <begin position="435"/>
        <end position="450"/>
    </location>
</feature>
<feature type="compositionally biased region" description="Basic residues" evidence="1">
    <location>
        <begin position="393"/>
        <end position="403"/>
    </location>
</feature>
<evidence type="ECO:0000313" key="2">
    <source>
        <dbReference type="EMBL" id="CAG6625313.1"/>
    </source>
</evidence>
<name>A0A8D8Q537_9HEMI</name>
<feature type="compositionally biased region" description="Polar residues" evidence="1">
    <location>
        <begin position="375"/>
        <end position="392"/>
    </location>
</feature>
<feature type="compositionally biased region" description="Low complexity" evidence="1">
    <location>
        <begin position="247"/>
        <end position="273"/>
    </location>
</feature>
<feature type="compositionally biased region" description="Polar residues" evidence="1">
    <location>
        <begin position="274"/>
        <end position="285"/>
    </location>
</feature>
<feature type="compositionally biased region" description="Pro residues" evidence="1">
    <location>
        <begin position="338"/>
        <end position="349"/>
    </location>
</feature>
<feature type="region of interest" description="Disordered" evidence="1">
    <location>
        <begin position="1"/>
        <end position="185"/>
    </location>
</feature>
<sequence>MATQVESDKKMTLGSEGPNVSYAGALLNKAGDINTENVPPPVKKEVKEVKESPKVTPSVNKTACTTVKPKISSPKVQNKENDKVVSIEPPTSKVNSMEDTKPQQRAQDVKVAENKGEPIADDDDHDFCKVTTRKSKEKRNVDKFSIVPESRHPRMKKIKRSDSITNDWRSKPAPPAPVCDENAENKEVDPDLKFVEAPLPKVNPWTAKKPAASVISQKVTESEIKEKRVLQPQQQESAAIVSENGLPSSKPAVAAPAPQEPPVVGSAPAPVVVNGQSTPRQTNSAPPVRKPPQQQTNNSAPPAATGTRTSYSKKAGDFTRSEDWPTLGTVLEKKASPSTPPPPLTPPTPLNVINQNGGREDPPTPSPSTPPLSTEGSGNSSNAENTQDNKQLSSKKKVSKKKWVPVPLDIEPISKTRARQRARSPRYSNNNNTNRDSRDNQSYRSRDNSRHSIGKLGLA</sequence>
<feature type="compositionally biased region" description="Basic and acidic residues" evidence="1">
    <location>
        <begin position="96"/>
        <end position="118"/>
    </location>
</feature>
<evidence type="ECO:0000256" key="1">
    <source>
        <dbReference type="SAM" id="MobiDB-lite"/>
    </source>
</evidence>
<feature type="compositionally biased region" description="Basic and acidic residues" evidence="1">
    <location>
        <begin position="42"/>
        <end position="53"/>
    </location>
</feature>
<reference evidence="2" key="1">
    <citation type="submission" date="2021-05" db="EMBL/GenBank/DDBJ databases">
        <authorList>
            <person name="Alioto T."/>
            <person name="Alioto T."/>
            <person name="Gomez Garrido J."/>
        </authorList>
    </citation>
    <scope>NUCLEOTIDE SEQUENCE</scope>
</reference>
<dbReference type="AlphaFoldDB" id="A0A8D8Q537"/>
<accession>A0A8D8Q537</accession>
<feature type="region of interest" description="Disordered" evidence="1">
    <location>
        <begin position="203"/>
        <end position="459"/>
    </location>
</feature>
<proteinExistence type="predicted"/>
<feature type="compositionally biased region" description="Basic and acidic residues" evidence="1">
    <location>
        <begin position="220"/>
        <end position="229"/>
    </location>
</feature>